<evidence type="ECO:0000313" key="2">
    <source>
        <dbReference type="EMBL" id="CAA7015124.1"/>
    </source>
</evidence>
<sequence length="200" mass="23722">MSSEIRLEEDEKIRKKMGRKSDDFELNAKKIGRYRARSEDIELDRNRDFELREIEFGFFLAILVINPKVSTSNLTGFQDPTMSSLRLHGIRRGSSSSAIRRLEAEDDIIMVPDFDYSDLDEKFKLTLVGRMFDREGRSIDALLSQMPKPRIWDVEGRVTRSNLGKRKFQFDFARDEDLENVMFKHSSHFNKWRFSLERWE</sequence>
<keyword evidence="3" id="KW-1185">Reference proteome</keyword>
<dbReference type="Proteomes" id="UP000467841">
    <property type="component" value="Unassembled WGS sequence"/>
</dbReference>
<dbReference type="OrthoDB" id="1108329at2759"/>
<name>A0A6D2HGF1_9BRAS</name>
<proteinExistence type="predicted"/>
<evidence type="ECO:0000313" key="3">
    <source>
        <dbReference type="Proteomes" id="UP000467841"/>
    </source>
</evidence>
<reference evidence="2" key="1">
    <citation type="submission" date="2020-01" db="EMBL/GenBank/DDBJ databases">
        <authorList>
            <person name="Mishra B."/>
        </authorList>
    </citation>
    <scope>NUCLEOTIDE SEQUENCE [LARGE SCALE GENOMIC DNA]</scope>
</reference>
<dbReference type="EMBL" id="CACVBM020000144">
    <property type="protein sequence ID" value="CAA7015124.1"/>
    <property type="molecule type" value="Genomic_DNA"/>
</dbReference>
<dbReference type="AlphaFoldDB" id="A0A6D2HGF1"/>
<feature type="domain" description="DUF4283" evidence="1">
    <location>
        <begin position="120"/>
        <end position="200"/>
    </location>
</feature>
<dbReference type="InterPro" id="IPR025558">
    <property type="entry name" value="DUF4283"/>
</dbReference>
<comment type="caution">
    <text evidence="2">The sequence shown here is derived from an EMBL/GenBank/DDBJ whole genome shotgun (WGS) entry which is preliminary data.</text>
</comment>
<accession>A0A6D2HGF1</accession>
<dbReference type="Pfam" id="PF14111">
    <property type="entry name" value="DUF4283"/>
    <property type="match status" value="1"/>
</dbReference>
<organism evidence="2 3">
    <name type="scientific">Microthlaspi erraticum</name>
    <dbReference type="NCBI Taxonomy" id="1685480"/>
    <lineage>
        <taxon>Eukaryota</taxon>
        <taxon>Viridiplantae</taxon>
        <taxon>Streptophyta</taxon>
        <taxon>Embryophyta</taxon>
        <taxon>Tracheophyta</taxon>
        <taxon>Spermatophyta</taxon>
        <taxon>Magnoliopsida</taxon>
        <taxon>eudicotyledons</taxon>
        <taxon>Gunneridae</taxon>
        <taxon>Pentapetalae</taxon>
        <taxon>rosids</taxon>
        <taxon>malvids</taxon>
        <taxon>Brassicales</taxon>
        <taxon>Brassicaceae</taxon>
        <taxon>Coluteocarpeae</taxon>
        <taxon>Microthlaspi</taxon>
    </lineage>
</organism>
<protein>
    <recommendedName>
        <fullName evidence="1">DUF4283 domain-containing protein</fullName>
    </recommendedName>
</protein>
<evidence type="ECO:0000259" key="1">
    <source>
        <dbReference type="Pfam" id="PF14111"/>
    </source>
</evidence>
<gene>
    <name evidence="2" type="ORF">MERR_LOCUS2359</name>
</gene>